<dbReference type="InterPro" id="IPR000701">
    <property type="entry name" value="SuccDH_FuR_B_TM-su"/>
</dbReference>
<dbReference type="RefSeq" id="WP_086087408.1">
    <property type="nucleotide sequence ID" value="NZ_CP021112.1"/>
</dbReference>
<accession>A0A1W6ZP31</accession>
<dbReference type="OrthoDB" id="9809280at2"/>
<comment type="subunit">
    <text evidence="5">Part of an enzyme complex containing four subunits: a flavoprotein, an iron-sulfur protein, plus two membrane-anchoring proteins, SdhC and SdhD.</text>
</comment>
<dbReference type="AlphaFoldDB" id="A0A1W6ZP31"/>
<keyword evidence="15" id="KW-0472">Membrane</keyword>
<evidence type="ECO:0000256" key="2">
    <source>
        <dbReference type="ARBA" id="ARBA00004050"/>
    </source>
</evidence>
<keyword evidence="17" id="KW-1185">Reference proteome</keyword>
<evidence type="ECO:0000256" key="5">
    <source>
        <dbReference type="ARBA" id="ARBA00011558"/>
    </source>
</evidence>
<dbReference type="GO" id="GO:0020037">
    <property type="term" value="F:heme binding"/>
    <property type="evidence" value="ECO:0007669"/>
    <property type="project" value="InterPro"/>
</dbReference>
<evidence type="ECO:0000256" key="8">
    <source>
        <dbReference type="ARBA" id="ARBA00022532"/>
    </source>
</evidence>
<comment type="subcellular location">
    <subcellularLocation>
        <location evidence="3">Membrane</location>
        <topology evidence="3">Multi-pass membrane protein</topology>
    </subcellularLocation>
</comment>
<dbReference type="STRING" id="1235591.CAK95_07820"/>
<dbReference type="NCBIfam" id="TIGR02968">
    <property type="entry name" value="succ_dehyd_anc"/>
    <property type="match status" value="1"/>
</dbReference>
<dbReference type="KEGG" id="psin:CAK95_07820"/>
<evidence type="ECO:0000256" key="15">
    <source>
        <dbReference type="ARBA" id="ARBA00023136"/>
    </source>
</evidence>
<keyword evidence="8" id="KW-0816">Tricarboxylic acid cycle</keyword>
<evidence type="ECO:0000256" key="13">
    <source>
        <dbReference type="ARBA" id="ARBA00022989"/>
    </source>
</evidence>
<dbReference type="UniPathway" id="UPA00223"/>
<keyword evidence="13" id="KW-1133">Transmembrane helix</keyword>
<dbReference type="Proteomes" id="UP000194137">
    <property type="component" value="Chromosome"/>
</dbReference>
<evidence type="ECO:0000256" key="12">
    <source>
        <dbReference type="ARBA" id="ARBA00022982"/>
    </source>
</evidence>
<dbReference type="GO" id="GO:0016020">
    <property type="term" value="C:membrane"/>
    <property type="evidence" value="ECO:0007669"/>
    <property type="project" value="UniProtKB-SubCell"/>
</dbReference>
<keyword evidence="10" id="KW-0812">Transmembrane</keyword>
<evidence type="ECO:0000256" key="9">
    <source>
        <dbReference type="ARBA" id="ARBA00022617"/>
    </source>
</evidence>
<keyword evidence="14" id="KW-0408">Iron</keyword>
<dbReference type="SUPFAM" id="SSF81343">
    <property type="entry name" value="Fumarate reductase respiratory complex transmembrane subunits"/>
    <property type="match status" value="1"/>
</dbReference>
<organism evidence="16 17">
    <name type="scientific">Pseudorhodoplanes sinuspersici</name>
    <dbReference type="NCBI Taxonomy" id="1235591"/>
    <lineage>
        <taxon>Bacteria</taxon>
        <taxon>Pseudomonadati</taxon>
        <taxon>Pseudomonadota</taxon>
        <taxon>Alphaproteobacteria</taxon>
        <taxon>Hyphomicrobiales</taxon>
        <taxon>Pseudorhodoplanes</taxon>
    </lineage>
</organism>
<dbReference type="Pfam" id="PF01127">
    <property type="entry name" value="Sdh_cyt"/>
    <property type="match status" value="1"/>
</dbReference>
<keyword evidence="9" id="KW-0349">Heme</keyword>
<dbReference type="Gene3D" id="1.20.1300.10">
    <property type="entry name" value="Fumarate reductase/succinate dehydrogenase, transmembrane subunit"/>
    <property type="match status" value="1"/>
</dbReference>
<sequence length="129" mass="14282">MSKQPSMRTPLSRVRYLGSAKSGTDHFWKQRVSSVALVPLTIVVIFIVIGIMGRNHAAATQILGSPFVAITLIMFVITSAYHMWLGMQVIIEDYVHSDLKLTLIMINTFFCFAVGLSSVYALVKLSFGV</sequence>
<keyword evidence="12" id="KW-0249">Electron transport</keyword>
<comment type="cofactor">
    <cofactor evidence="1">
        <name>heme</name>
        <dbReference type="ChEBI" id="CHEBI:30413"/>
    </cofactor>
</comment>
<evidence type="ECO:0000256" key="1">
    <source>
        <dbReference type="ARBA" id="ARBA00001971"/>
    </source>
</evidence>
<evidence type="ECO:0000313" key="17">
    <source>
        <dbReference type="Proteomes" id="UP000194137"/>
    </source>
</evidence>
<gene>
    <name evidence="16" type="ORF">CAK95_07820</name>
</gene>
<dbReference type="GO" id="GO:0046872">
    <property type="term" value="F:metal ion binding"/>
    <property type="evidence" value="ECO:0007669"/>
    <property type="project" value="UniProtKB-KW"/>
</dbReference>
<reference evidence="16 17" key="1">
    <citation type="submission" date="2017-05" db="EMBL/GenBank/DDBJ databases">
        <title>Full genome sequence of Pseudorhodoplanes sinuspersici.</title>
        <authorList>
            <person name="Dastgheib S.M.M."/>
            <person name="Shavandi M."/>
            <person name="Tirandaz H."/>
        </authorList>
    </citation>
    <scope>NUCLEOTIDE SEQUENCE [LARGE SCALE GENOMIC DNA]</scope>
    <source>
        <strain evidence="16 17">RIPI110</strain>
    </source>
</reference>
<keyword evidence="7" id="KW-0813">Transport</keyword>
<evidence type="ECO:0000313" key="16">
    <source>
        <dbReference type="EMBL" id="ARP98997.1"/>
    </source>
</evidence>
<evidence type="ECO:0000256" key="7">
    <source>
        <dbReference type="ARBA" id="ARBA00022448"/>
    </source>
</evidence>
<comment type="pathway">
    <text evidence="4">Carbohydrate metabolism; tricarboxylic acid cycle.</text>
</comment>
<evidence type="ECO:0000256" key="6">
    <source>
        <dbReference type="ARBA" id="ARBA00019425"/>
    </source>
</evidence>
<evidence type="ECO:0000256" key="10">
    <source>
        <dbReference type="ARBA" id="ARBA00022692"/>
    </source>
</evidence>
<evidence type="ECO:0000256" key="3">
    <source>
        <dbReference type="ARBA" id="ARBA00004141"/>
    </source>
</evidence>
<comment type="function">
    <text evidence="2">Membrane-anchoring subunit of succinate dehydrogenase (SDH).</text>
</comment>
<proteinExistence type="predicted"/>
<dbReference type="InterPro" id="IPR034804">
    <property type="entry name" value="SQR/QFR_C/D"/>
</dbReference>
<evidence type="ECO:0000256" key="4">
    <source>
        <dbReference type="ARBA" id="ARBA00005163"/>
    </source>
</evidence>
<name>A0A1W6ZP31_9HYPH</name>
<evidence type="ECO:0000256" key="14">
    <source>
        <dbReference type="ARBA" id="ARBA00023004"/>
    </source>
</evidence>
<keyword evidence="11" id="KW-0479">Metal-binding</keyword>
<dbReference type="GO" id="GO:0006099">
    <property type="term" value="P:tricarboxylic acid cycle"/>
    <property type="evidence" value="ECO:0007669"/>
    <property type="project" value="UniProtKB-UniPathway"/>
</dbReference>
<protein>
    <recommendedName>
        <fullName evidence="6">Succinate dehydrogenase hydrophobic membrane anchor subunit</fullName>
    </recommendedName>
</protein>
<dbReference type="EMBL" id="CP021112">
    <property type="protein sequence ID" value="ARP98997.1"/>
    <property type="molecule type" value="Genomic_DNA"/>
</dbReference>
<evidence type="ECO:0000256" key="11">
    <source>
        <dbReference type="ARBA" id="ARBA00022723"/>
    </source>
</evidence>
<dbReference type="CDD" id="cd03495">
    <property type="entry name" value="SQR_TypeC_SdhD_like"/>
    <property type="match status" value="1"/>
</dbReference>
<dbReference type="InterPro" id="IPR014312">
    <property type="entry name" value="Succ_DH_anchor"/>
</dbReference>